<organism evidence="1 2">
    <name type="scientific">Stylonychia lemnae</name>
    <name type="common">Ciliate</name>
    <dbReference type="NCBI Taxonomy" id="5949"/>
    <lineage>
        <taxon>Eukaryota</taxon>
        <taxon>Sar</taxon>
        <taxon>Alveolata</taxon>
        <taxon>Ciliophora</taxon>
        <taxon>Intramacronucleata</taxon>
        <taxon>Spirotrichea</taxon>
        <taxon>Stichotrichia</taxon>
        <taxon>Sporadotrichida</taxon>
        <taxon>Oxytrichidae</taxon>
        <taxon>Stylonychinae</taxon>
        <taxon>Stylonychia</taxon>
    </lineage>
</organism>
<reference evidence="1 2" key="1">
    <citation type="submission" date="2014-06" db="EMBL/GenBank/DDBJ databases">
        <authorList>
            <person name="Swart Estienne"/>
        </authorList>
    </citation>
    <scope>NUCLEOTIDE SEQUENCE [LARGE SCALE GENOMIC DNA]</scope>
    <source>
        <strain evidence="1 2">130c</strain>
    </source>
</reference>
<protein>
    <submittedName>
        <fullName evidence="1">Uncharacterized protein</fullName>
    </submittedName>
</protein>
<dbReference type="AlphaFoldDB" id="A0A077ZNJ0"/>
<gene>
    <name evidence="1" type="primary">Contig7735.g8243</name>
    <name evidence="1" type="ORF">STYLEM_423</name>
</gene>
<sequence length="415" mass="48450">MINEKANSIETREALQQSDIKVEQLNPIGLSKKTSLNFNKQGGLTKQVTLIQNHIKLNTSSENVLNDYDPQKDMNLLLSDLRQKRVALLQTFQEKFNNKLELFSDYGMTNEDEDKEIQEEVDRLNIMQFIRIDNQIVQADSIIDYEEFYQIKKKMRKAQISKQINNSNDKSGLIEAENEMKLVEKSQTINQTINSEENNKNIKSQETIGQVSLMQNSKSVPRNVNDNAKIFKPQYTLAQSRRVNDKLDFLISKKKYKLPQFSHSQAINKTFTGYQENLQDTSNLLTNNIRMIKMKDFFNPQSSIINYPIHQYQPDSSHINNSQSSQKLESQYKSILYKKEVIIQNEEKHNRELQKYVKHIGGIQKIEQNEMYQVQSKEKLTEDSETYDDFVIEQGAIDFKINNILDDINKSIRVL</sequence>
<evidence type="ECO:0000313" key="1">
    <source>
        <dbReference type="EMBL" id="CDW71478.1"/>
    </source>
</evidence>
<keyword evidence="2" id="KW-1185">Reference proteome</keyword>
<name>A0A077ZNJ0_STYLE</name>
<evidence type="ECO:0000313" key="2">
    <source>
        <dbReference type="Proteomes" id="UP000039865"/>
    </source>
</evidence>
<dbReference type="EMBL" id="CCKQ01000406">
    <property type="protein sequence ID" value="CDW71478.1"/>
    <property type="molecule type" value="Genomic_DNA"/>
</dbReference>
<dbReference type="InParanoid" id="A0A077ZNJ0"/>
<accession>A0A077ZNJ0</accession>
<dbReference type="Proteomes" id="UP000039865">
    <property type="component" value="Unassembled WGS sequence"/>
</dbReference>
<proteinExistence type="predicted"/>